<dbReference type="EMBL" id="KZ346200">
    <property type="protein sequence ID" value="PIO70643.1"/>
    <property type="molecule type" value="Genomic_DNA"/>
</dbReference>
<dbReference type="Proteomes" id="UP000230423">
    <property type="component" value="Unassembled WGS sequence"/>
</dbReference>
<dbReference type="InterPro" id="IPR045078">
    <property type="entry name" value="TST/MPST-like"/>
</dbReference>
<keyword evidence="1" id="KW-0808">Transferase</keyword>
<name>A0A2G9UKH1_TELCI</name>
<organism evidence="4 5">
    <name type="scientific">Teladorsagia circumcincta</name>
    <name type="common">Brown stomach worm</name>
    <name type="synonym">Ostertagia circumcincta</name>
    <dbReference type="NCBI Taxonomy" id="45464"/>
    <lineage>
        <taxon>Eukaryota</taxon>
        <taxon>Metazoa</taxon>
        <taxon>Ecdysozoa</taxon>
        <taxon>Nematoda</taxon>
        <taxon>Chromadorea</taxon>
        <taxon>Rhabditida</taxon>
        <taxon>Rhabditina</taxon>
        <taxon>Rhabditomorpha</taxon>
        <taxon>Strongyloidea</taxon>
        <taxon>Trichostrongylidae</taxon>
        <taxon>Teladorsagia</taxon>
    </lineage>
</organism>
<protein>
    <submittedName>
        <fullName evidence="4">Rhodanese-like protein</fullName>
    </submittedName>
</protein>
<dbReference type="InterPro" id="IPR001307">
    <property type="entry name" value="Thiosulphate_STrfase_CS"/>
</dbReference>
<evidence type="ECO:0000313" key="4">
    <source>
        <dbReference type="EMBL" id="PIO70643.1"/>
    </source>
</evidence>
<dbReference type="SMART" id="SM00450">
    <property type="entry name" value="RHOD"/>
    <property type="match status" value="2"/>
</dbReference>
<dbReference type="GO" id="GO:0004792">
    <property type="term" value="F:thiosulfate-cyanide sulfurtransferase activity"/>
    <property type="evidence" value="ECO:0007669"/>
    <property type="project" value="InterPro"/>
</dbReference>
<feature type="domain" description="Rhodanese" evidence="3">
    <location>
        <begin position="58"/>
        <end position="165"/>
    </location>
</feature>
<dbReference type="Gene3D" id="3.40.250.10">
    <property type="entry name" value="Rhodanese-like domain"/>
    <property type="match status" value="2"/>
</dbReference>
<dbReference type="PROSITE" id="PS00380">
    <property type="entry name" value="RHODANESE_1"/>
    <property type="match status" value="1"/>
</dbReference>
<keyword evidence="2" id="KW-0677">Repeat</keyword>
<dbReference type="InterPro" id="IPR036873">
    <property type="entry name" value="Rhodanese-like_dom_sf"/>
</dbReference>
<gene>
    <name evidence="4" type="ORF">TELCIR_07493</name>
</gene>
<dbReference type="PROSITE" id="PS50206">
    <property type="entry name" value="RHODANESE_3"/>
    <property type="match status" value="2"/>
</dbReference>
<dbReference type="GO" id="GO:0005739">
    <property type="term" value="C:mitochondrion"/>
    <property type="evidence" value="ECO:0007669"/>
    <property type="project" value="TreeGrafter"/>
</dbReference>
<accession>A0A2G9UKH1</accession>
<dbReference type="OrthoDB" id="270167at2759"/>
<dbReference type="CDD" id="cd01448">
    <property type="entry name" value="TST_Repeat_1"/>
    <property type="match status" value="1"/>
</dbReference>
<dbReference type="PANTHER" id="PTHR11364">
    <property type="entry name" value="THIOSULFATE SULFERTANSFERASE"/>
    <property type="match status" value="1"/>
</dbReference>
<feature type="domain" description="Rhodanese" evidence="3">
    <location>
        <begin position="204"/>
        <end position="313"/>
    </location>
</feature>
<evidence type="ECO:0000313" key="5">
    <source>
        <dbReference type="Proteomes" id="UP000230423"/>
    </source>
</evidence>
<sequence length="345" mass="38361">MKNVCSEFYRPSISPDRWNENMPVPDVVNVEWLAKNKASFFTFDRICSYIRKCQKLTDTRMPQSYVSEHIPGAALFNIDAAYCPSKHIRFDLYPPEEFEKFIRLLGVNTADHVVLYGRGPCAGMLWPARAWWTFKAGHNLYGHDKVSVLDGGLDSWKEAGQPVTNDVVVVTPGHWTAKSIDHTRLITFEELDKKNEVGTPLLKDLQKINYIDARPAAQYNGTETTGAVSGHLEGSKNVPLSLVISEKGMKTKDEIKQVLKSAGYEGTLPTVSACGLGVQASLLALTLSHVGIESRVYNGSMSEICSRAPDLVSQAVIQFYLGTEFMKTEFMKIARNKQDLGHVAA</sequence>
<evidence type="ECO:0000259" key="3">
    <source>
        <dbReference type="PROSITE" id="PS50206"/>
    </source>
</evidence>
<keyword evidence="5" id="KW-1185">Reference proteome</keyword>
<proteinExistence type="predicted"/>
<reference evidence="4 5" key="1">
    <citation type="submission" date="2015-09" db="EMBL/GenBank/DDBJ databases">
        <title>Draft genome of the parasitic nematode Teladorsagia circumcincta isolate WARC Sus (inbred).</title>
        <authorList>
            <person name="Mitreva M."/>
        </authorList>
    </citation>
    <scope>NUCLEOTIDE SEQUENCE [LARGE SCALE GENOMIC DNA]</scope>
    <source>
        <strain evidence="4 5">S</strain>
    </source>
</reference>
<dbReference type="Pfam" id="PF00581">
    <property type="entry name" value="Rhodanese"/>
    <property type="match status" value="2"/>
</dbReference>
<evidence type="ECO:0000256" key="1">
    <source>
        <dbReference type="ARBA" id="ARBA00022679"/>
    </source>
</evidence>
<dbReference type="InterPro" id="IPR001763">
    <property type="entry name" value="Rhodanese-like_dom"/>
</dbReference>
<dbReference type="AlphaFoldDB" id="A0A2G9UKH1"/>
<dbReference type="PANTHER" id="PTHR11364:SF7">
    <property type="entry name" value="THIOSULFATE SULFURTRANSFERASE MPST-1-RELATED"/>
    <property type="match status" value="1"/>
</dbReference>
<evidence type="ECO:0000256" key="2">
    <source>
        <dbReference type="ARBA" id="ARBA00022737"/>
    </source>
</evidence>
<dbReference type="SUPFAM" id="SSF52821">
    <property type="entry name" value="Rhodanese/Cell cycle control phosphatase"/>
    <property type="match status" value="2"/>
</dbReference>